<gene>
    <name evidence="3" type="ORF">GCM10011387_23460</name>
</gene>
<keyword evidence="1" id="KW-0732">Signal</keyword>
<dbReference type="Gene3D" id="2.60.120.560">
    <property type="entry name" value="Exo-inulinase, domain 1"/>
    <property type="match status" value="1"/>
</dbReference>
<dbReference type="GO" id="GO:0016787">
    <property type="term" value="F:hydrolase activity"/>
    <property type="evidence" value="ECO:0007669"/>
    <property type="project" value="InterPro"/>
</dbReference>
<dbReference type="EMBL" id="BMIL01000007">
    <property type="protein sequence ID" value="GGC69354.1"/>
    <property type="molecule type" value="Genomic_DNA"/>
</dbReference>
<evidence type="ECO:0000313" key="3">
    <source>
        <dbReference type="EMBL" id="GGC69354.1"/>
    </source>
</evidence>
<comment type="caution">
    <text evidence="3">The sequence shown here is derived from an EMBL/GenBank/DDBJ whole genome shotgun (WGS) entry which is preliminary data.</text>
</comment>
<dbReference type="Pfam" id="PF06439">
    <property type="entry name" value="3keto-disac_hyd"/>
    <property type="match status" value="1"/>
</dbReference>
<protein>
    <recommendedName>
        <fullName evidence="2">3-keto-alpha-glucoside-1,2-lyase/3-keto-2-hydroxy-glucal hydratase domain-containing protein</fullName>
    </recommendedName>
</protein>
<evidence type="ECO:0000313" key="4">
    <source>
        <dbReference type="Proteomes" id="UP000651668"/>
    </source>
</evidence>
<reference evidence="3" key="1">
    <citation type="journal article" date="2014" name="Int. J. Syst. Evol. Microbiol.">
        <title>Complete genome sequence of Corynebacterium casei LMG S-19264T (=DSM 44701T), isolated from a smear-ripened cheese.</title>
        <authorList>
            <consortium name="US DOE Joint Genome Institute (JGI-PGF)"/>
            <person name="Walter F."/>
            <person name="Albersmeier A."/>
            <person name="Kalinowski J."/>
            <person name="Ruckert C."/>
        </authorList>
    </citation>
    <scope>NUCLEOTIDE SEQUENCE</scope>
    <source>
        <strain evidence="3">CGMCC 1.15343</strain>
    </source>
</reference>
<feature type="chain" id="PRO_5037104645" description="3-keto-alpha-glucoside-1,2-lyase/3-keto-2-hydroxy-glucal hydratase domain-containing protein" evidence="1">
    <location>
        <begin position="22"/>
        <end position="222"/>
    </location>
</feature>
<evidence type="ECO:0000256" key="1">
    <source>
        <dbReference type="SAM" id="SignalP"/>
    </source>
</evidence>
<evidence type="ECO:0000259" key="2">
    <source>
        <dbReference type="Pfam" id="PF06439"/>
    </source>
</evidence>
<dbReference type="RefSeq" id="WP_188627091.1">
    <property type="nucleotide sequence ID" value="NZ_BMIL01000007.1"/>
</dbReference>
<accession>A0A916UD45</accession>
<name>A0A916UD45_9SPHI</name>
<feature type="signal peptide" evidence="1">
    <location>
        <begin position="1"/>
        <end position="21"/>
    </location>
</feature>
<reference evidence="3" key="2">
    <citation type="submission" date="2020-09" db="EMBL/GenBank/DDBJ databases">
        <authorList>
            <person name="Sun Q."/>
            <person name="Zhou Y."/>
        </authorList>
    </citation>
    <scope>NUCLEOTIDE SEQUENCE</scope>
    <source>
        <strain evidence="3">CGMCC 1.15343</strain>
    </source>
</reference>
<dbReference type="InterPro" id="IPR010496">
    <property type="entry name" value="AL/BT2_dom"/>
</dbReference>
<dbReference type="AlphaFoldDB" id="A0A916UD45"/>
<feature type="domain" description="3-keto-alpha-glucoside-1,2-lyase/3-keto-2-hydroxy-glucal hydratase" evidence="2">
    <location>
        <begin position="15"/>
        <end position="217"/>
    </location>
</feature>
<sequence>MKKYIFSALVLTALFNMDANAQETKKIAGWHPYGAENAAHGWTMEKGVIHLDPKLREGHGVDLVTDKEYENFEMNLEWKIAPKGNSGVMLYVHEDPKYKQTYATGLEMQVLDNEGHPDGKITKHRAGDLYDLVKSSSEPVKPVGEWNKVKVVSKNGKLEFTLNGVKVVSTTLWDDNFKALVAGSKFKGWEGFAAYKKGRIALQDHGDEVWYRNISIKELKSN</sequence>
<proteinExistence type="predicted"/>
<organism evidence="3 4">
    <name type="scientific">Pedobacter quisquiliarum</name>
    <dbReference type="NCBI Taxonomy" id="1834438"/>
    <lineage>
        <taxon>Bacteria</taxon>
        <taxon>Pseudomonadati</taxon>
        <taxon>Bacteroidota</taxon>
        <taxon>Sphingobacteriia</taxon>
        <taxon>Sphingobacteriales</taxon>
        <taxon>Sphingobacteriaceae</taxon>
        <taxon>Pedobacter</taxon>
    </lineage>
</organism>
<keyword evidence="4" id="KW-1185">Reference proteome</keyword>
<dbReference type="Proteomes" id="UP000651668">
    <property type="component" value="Unassembled WGS sequence"/>
</dbReference>